<dbReference type="InterPro" id="IPR025395">
    <property type="entry name" value="Phage_tail_terminator-like"/>
</dbReference>
<dbReference type="Proteomes" id="UP001595583">
    <property type="component" value="Unassembled WGS sequence"/>
</dbReference>
<evidence type="ECO:0000313" key="1">
    <source>
        <dbReference type="EMBL" id="MFC3208140.1"/>
    </source>
</evidence>
<dbReference type="Pfam" id="PF13554">
    <property type="entry name" value="Phage_tail_terminator_5"/>
    <property type="match status" value="1"/>
</dbReference>
<gene>
    <name evidence="1" type="ORF">ACFOHJ_18100</name>
</gene>
<reference evidence="2" key="1">
    <citation type="journal article" date="2019" name="Int. J. Syst. Evol. Microbiol.">
        <title>The Global Catalogue of Microorganisms (GCM) 10K type strain sequencing project: providing services to taxonomists for standard genome sequencing and annotation.</title>
        <authorList>
            <consortium name="The Broad Institute Genomics Platform"/>
            <consortium name="The Broad Institute Genome Sequencing Center for Infectious Disease"/>
            <person name="Wu L."/>
            <person name="Ma J."/>
        </authorList>
    </citation>
    <scope>NUCLEOTIDE SEQUENCE [LARGE SCALE GENOMIC DNA]</scope>
    <source>
        <strain evidence="2">KCTC 52165</strain>
    </source>
</reference>
<name>A0ABV7KCV5_9HYPH</name>
<evidence type="ECO:0000313" key="2">
    <source>
        <dbReference type="Proteomes" id="UP001595583"/>
    </source>
</evidence>
<dbReference type="Gene3D" id="3.30.2000.20">
    <property type="match status" value="1"/>
</dbReference>
<protein>
    <submittedName>
        <fullName evidence="1">DUF4128 domain-containing protein</fullName>
    </submittedName>
</protein>
<dbReference type="EMBL" id="JBHRTK010000016">
    <property type="protein sequence ID" value="MFC3208140.1"/>
    <property type="molecule type" value="Genomic_DNA"/>
</dbReference>
<keyword evidence="2" id="KW-1185">Reference proteome</keyword>
<proteinExistence type="predicted"/>
<comment type="caution">
    <text evidence="1">The sequence shown here is derived from an EMBL/GenBank/DDBJ whole genome shotgun (WGS) entry which is preliminary data.</text>
</comment>
<dbReference type="RefSeq" id="WP_378223015.1">
    <property type="nucleotide sequence ID" value="NZ_JBHRTK010000016.1"/>
</dbReference>
<sequence>MAAPTIETAIWLALKTRVQAIVLSPVLPVAWPNEAFSKPNTGGYLRVTHVPNMNRRLFIGSADPHQRLGLLQVDVFMAKNQNVAVALEVAGKVAAHFPADLRMAYGDVTVRVQSAPTVAQPIDDDTHLLVPVTVPVECFA</sequence>
<organism evidence="1 2">
    <name type="scientific">Aquamicrobium soli</name>
    <dbReference type="NCBI Taxonomy" id="1811518"/>
    <lineage>
        <taxon>Bacteria</taxon>
        <taxon>Pseudomonadati</taxon>
        <taxon>Pseudomonadota</taxon>
        <taxon>Alphaproteobacteria</taxon>
        <taxon>Hyphomicrobiales</taxon>
        <taxon>Phyllobacteriaceae</taxon>
        <taxon>Aquamicrobium</taxon>
    </lineage>
</organism>
<accession>A0ABV7KCV5</accession>